<dbReference type="EMBL" id="LJUJ01000042">
    <property type="protein sequence ID" value="KPK62331.1"/>
    <property type="molecule type" value="Genomic_DNA"/>
</dbReference>
<accession>A0A0S8FRA8</accession>
<proteinExistence type="predicted"/>
<reference evidence="1 2" key="1">
    <citation type="journal article" date="2015" name="Microbiome">
        <title>Genomic resolution of linkages in carbon, nitrogen, and sulfur cycling among widespread estuary sediment bacteria.</title>
        <authorList>
            <person name="Baker B.J."/>
            <person name="Lazar C.S."/>
            <person name="Teske A.P."/>
            <person name="Dick G.J."/>
        </authorList>
    </citation>
    <scope>NUCLEOTIDE SEQUENCE [LARGE SCALE GENOMIC DNA]</scope>
    <source>
        <strain evidence="1">SM23_42</strain>
    </source>
</reference>
<sequence length="73" mass="8547">MGEAFETRCPTCGIDWELDEGNIPFAFQCKGCGHYYGINWHPEKKGMLRIIDINTYKQYEGYCPRRKASKRSH</sequence>
<name>A0A0S8FRA8_UNCW3</name>
<evidence type="ECO:0000313" key="1">
    <source>
        <dbReference type="EMBL" id="KPK62331.1"/>
    </source>
</evidence>
<dbReference type="Proteomes" id="UP000051373">
    <property type="component" value="Unassembled WGS sequence"/>
</dbReference>
<evidence type="ECO:0000313" key="2">
    <source>
        <dbReference type="Proteomes" id="UP000051373"/>
    </source>
</evidence>
<dbReference type="AlphaFoldDB" id="A0A0S8FRA8"/>
<protein>
    <submittedName>
        <fullName evidence="1">Uncharacterized protein</fullName>
    </submittedName>
</protein>
<gene>
    <name evidence="1" type="ORF">AMJ83_11205</name>
</gene>
<comment type="caution">
    <text evidence="1">The sequence shown here is derived from an EMBL/GenBank/DDBJ whole genome shotgun (WGS) entry which is preliminary data.</text>
</comment>
<organism evidence="1 2">
    <name type="scientific">candidate division WOR_3 bacterium SM23_42</name>
    <dbReference type="NCBI Taxonomy" id="1703779"/>
    <lineage>
        <taxon>Bacteria</taxon>
        <taxon>Bacteria division WOR-3</taxon>
    </lineage>
</organism>